<evidence type="ECO:0000256" key="1">
    <source>
        <dbReference type="SAM" id="MobiDB-lite"/>
    </source>
</evidence>
<keyword evidence="3" id="KW-1185">Reference proteome</keyword>
<name>A0A369JLP6_HYPMA</name>
<protein>
    <submittedName>
        <fullName evidence="2">Uncharacterized protein</fullName>
    </submittedName>
</protein>
<reference evidence="2" key="1">
    <citation type="submission" date="2018-04" db="EMBL/GenBank/DDBJ databases">
        <title>Whole genome sequencing of Hypsizygus marmoreus.</title>
        <authorList>
            <person name="Choi I.-G."/>
            <person name="Min B."/>
            <person name="Kim J.-G."/>
            <person name="Kim S."/>
            <person name="Oh Y.-L."/>
            <person name="Kong W.-S."/>
            <person name="Park H."/>
            <person name="Jeong J."/>
            <person name="Song E.-S."/>
        </authorList>
    </citation>
    <scope>NUCLEOTIDE SEQUENCE [LARGE SCALE GENOMIC DNA]</scope>
    <source>
        <strain evidence="2">51987-8</strain>
    </source>
</reference>
<proteinExistence type="predicted"/>
<feature type="compositionally biased region" description="Pro residues" evidence="1">
    <location>
        <begin position="46"/>
        <end position="60"/>
    </location>
</feature>
<accession>A0A369JLP6</accession>
<gene>
    <name evidence="2" type="ORF">Hypma_010775</name>
</gene>
<feature type="compositionally biased region" description="Low complexity" evidence="1">
    <location>
        <begin position="63"/>
        <end position="80"/>
    </location>
</feature>
<evidence type="ECO:0000313" key="3">
    <source>
        <dbReference type="Proteomes" id="UP000076154"/>
    </source>
</evidence>
<feature type="compositionally biased region" description="Polar residues" evidence="1">
    <location>
        <begin position="1"/>
        <end position="27"/>
    </location>
</feature>
<dbReference type="AlphaFoldDB" id="A0A369JLP6"/>
<organism evidence="2 3">
    <name type="scientific">Hypsizygus marmoreus</name>
    <name type="common">White beech mushroom</name>
    <name type="synonym">Agaricus marmoreus</name>
    <dbReference type="NCBI Taxonomy" id="39966"/>
    <lineage>
        <taxon>Eukaryota</taxon>
        <taxon>Fungi</taxon>
        <taxon>Dikarya</taxon>
        <taxon>Basidiomycota</taxon>
        <taxon>Agaricomycotina</taxon>
        <taxon>Agaricomycetes</taxon>
        <taxon>Agaricomycetidae</taxon>
        <taxon>Agaricales</taxon>
        <taxon>Tricholomatineae</taxon>
        <taxon>Lyophyllaceae</taxon>
        <taxon>Hypsizygus</taxon>
    </lineage>
</organism>
<comment type="caution">
    <text evidence="2">The sequence shown here is derived from an EMBL/GenBank/DDBJ whole genome shotgun (WGS) entry which is preliminary data.</text>
</comment>
<dbReference type="EMBL" id="LUEZ02000052">
    <property type="protein sequence ID" value="RDB22130.1"/>
    <property type="molecule type" value="Genomic_DNA"/>
</dbReference>
<feature type="region of interest" description="Disordered" evidence="1">
    <location>
        <begin position="1"/>
        <end position="120"/>
    </location>
</feature>
<feature type="compositionally biased region" description="Low complexity" evidence="1">
    <location>
        <begin position="87"/>
        <end position="98"/>
    </location>
</feature>
<dbReference type="InParanoid" id="A0A369JLP6"/>
<evidence type="ECO:0000313" key="2">
    <source>
        <dbReference type="EMBL" id="RDB22130.1"/>
    </source>
</evidence>
<dbReference type="Proteomes" id="UP000076154">
    <property type="component" value="Unassembled WGS sequence"/>
</dbReference>
<sequence>MPSPSNTHRTPSNTRTTSFACTITGSVPASWHSQPPLSPLPKQLFMPPPVAEPVSTPPNVPYARTGTIPTTATARTASRPSTPPRYPSNTASSPTAPSRRSLGGWAIGPAVRKTRHTHRV</sequence>